<dbReference type="AlphaFoldDB" id="A0A9W7DNP5"/>
<dbReference type="EMBL" id="BRXZ01001921">
    <property type="protein sequence ID" value="GMH49728.1"/>
    <property type="molecule type" value="Genomic_DNA"/>
</dbReference>
<reference evidence="2" key="1">
    <citation type="submission" date="2022-07" db="EMBL/GenBank/DDBJ databases">
        <title>Genome analysis of Parmales, a sister group of diatoms, reveals the evolutionary specialization of diatoms from phago-mixotrophs to photoautotrophs.</title>
        <authorList>
            <person name="Ban H."/>
            <person name="Sato S."/>
            <person name="Yoshikawa S."/>
            <person name="Kazumasa Y."/>
            <person name="Nakamura Y."/>
            <person name="Ichinomiya M."/>
            <person name="Saitoh K."/>
            <person name="Sato N."/>
            <person name="Blanc-Mathieu R."/>
            <person name="Endo H."/>
            <person name="Kuwata A."/>
            <person name="Ogata H."/>
        </authorList>
    </citation>
    <scope>NUCLEOTIDE SEQUENCE</scope>
</reference>
<organism evidence="2 3">
    <name type="scientific">Triparma retinervis</name>
    <dbReference type="NCBI Taxonomy" id="2557542"/>
    <lineage>
        <taxon>Eukaryota</taxon>
        <taxon>Sar</taxon>
        <taxon>Stramenopiles</taxon>
        <taxon>Ochrophyta</taxon>
        <taxon>Bolidophyceae</taxon>
        <taxon>Parmales</taxon>
        <taxon>Triparmaceae</taxon>
        <taxon>Triparma</taxon>
    </lineage>
</organism>
<proteinExistence type="predicted"/>
<dbReference type="Proteomes" id="UP001165082">
    <property type="component" value="Unassembled WGS sequence"/>
</dbReference>
<sequence>MFSQCGHIVRKKKPVLFSPEKKHTRATHWSTHHAPGQASSDTATDDIKLTDAQNRYNEAEPALKACFDASKRRFNEVYQRLPIDLLPQNYQQWQEMCWIKKDDLGQLERFRPVAQDDLVVAAQLNQMF</sequence>
<evidence type="ECO:0000256" key="1">
    <source>
        <dbReference type="SAM" id="MobiDB-lite"/>
    </source>
</evidence>
<evidence type="ECO:0000313" key="2">
    <source>
        <dbReference type="EMBL" id="GMH49728.1"/>
    </source>
</evidence>
<comment type="caution">
    <text evidence="2">The sequence shown here is derived from an EMBL/GenBank/DDBJ whole genome shotgun (WGS) entry which is preliminary data.</text>
</comment>
<protein>
    <submittedName>
        <fullName evidence="2">Uncharacterized protein</fullName>
    </submittedName>
</protein>
<accession>A0A9W7DNP5</accession>
<feature type="region of interest" description="Disordered" evidence="1">
    <location>
        <begin position="16"/>
        <end position="47"/>
    </location>
</feature>
<name>A0A9W7DNP5_9STRA</name>
<evidence type="ECO:0000313" key="3">
    <source>
        <dbReference type="Proteomes" id="UP001165082"/>
    </source>
</evidence>
<keyword evidence="3" id="KW-1185">Reference proteome</keyword>
<gene>
    <name evidence="2" type="ORF">TrRE_jg2495</name>
</gene>